<dbReference type="Gene3D" id="1.10.150.520">
    <property type="match status" value="1"/>
</dbReference>
<dbReference type="Gene3D" id="3.40.50.1000">
    <property type="entry name" value="HAD superfamily/HAD-like"/>
    <property type="match status" value="1"/>
</dbReference>
<reference evidence="5" key="1">
    <citation type="submission" date="2009-11" db="EMBL/GenBank/DDBJ databases">
        <authorList>
            <person name="Weinstock G."/>
            <person name="Sodergren E."/>
            <person name="Clifton S."/>
            <person name="Fulton L."/>
            <person name="Fulton B."/>
            <person name="Courtney L."/>
            <person name="Fronick C."/>
            <person name="Harrison M."/>
            <person name="Strong C."/>
            <person name="Farmer C."/>
            <person name="Delahaunty K."/>
            <person name="Markovic C."/>
            <person name="Hall O."/>
            <person name="Minx P."/>
            <person name="Tomlinson C."/>
            <person name="Mitreva M."/>
            <person name="Nelson J."/>
            <person name="Hou S."/>
            <person name="Wollam A."/>
            <person name="Pepin K.H."/>
            <person name="Johnson M."/>
            <person name="Bhonagiri V."/>
            <person name="Nash W.E."/>
            <person name="Warren W."/>
            <person name="Chinwalla A."/>
            <person name="Mardis E.R."/>
            <person name="Wilson R.K."/>
        </authorList>
    </citation>
    <scope>NUCLEOTIDE SEQUENCE [LARGE SCALE GENOMIC DNA]</scope>
    <source>
        <strain evidence="5">DSM 18205</strain>
    </source>
</reference>
<evidence type="ECO:0000256" key="1">
    <source>
        <dbReference type="ARBA" id="ARBA00001946"/>
    </source>
</evidence>
<dbReference type="SUPFAM" id="SSF56784">
    <property type="entry name" value="HAD-like"/>
    <property type="match status" value="1"/>
</dbReference>
<sequence>MTRVICFDLDDTLCKEIDCLKSAFREIAEYSAEHCHGCSVPVAVLAHKAYDVMIAAYQEGQNAFDVLNSFLGLDLPIADYLYIYRNHKPKIALCEDVDRTLDALKAEGVRIGLITDGRSVQQRNKIKALGLGRWIENADIVVSEEFGSEKPALANYEYFMKRYPECHDFTYVGDNPRKDFIAPNSLGWMTICLKDDGRNIHRQEFSTVKEEAMAKRRIETLLELID</sequence>
<dbReference type="GO" id="GO:0046872">
    <property type="term" value="F:metal ion binding"/>
    <property type="evidence" value="ECO:0007669"/>
    <property type="project" value="UniProtKB-KW"/>
</dbReference>
<dbReference type="InterPro" id="IPR036412">
    <property type="entry name" value="HAD-like_sf"/>
</dbReference>
<evidence type="ECO:0000313" key="6">
    <source>
        <dbReference type="Proteomes" id="UP000004477"/>
    </source>
</evidence>
<dbReference type="SFLD" id="SFLDS00003">
    <property type="entry name" value="Haloacid_Dehalogenase"/>
    <property type="match status" value="1"/>
</dbReference>
<protein>
    <submittedName>
        <fullName evidence="5">Haloacid dehalogenase-like hydrolase</fullName>
    </submittedName>
</protein>
<keyword evidence="4" id="KW-0460">Magnesium</keyword>
<accession>D1PFD4</accession>
<evidence type="ECO:0000256" key="4">
    <source>
        <dbReference type="ARBA" id="ARBA00022842"/>
    </source>
</evidence>
<dbReference type="PANTHER" id="PTHR46470:SF2">
    <property type="entry name" value="GLYCERALDEHYDE 3-PHOSPHATE PHOSPHATASE"/>
    <property type="match status" value="1"/>
</dbReference>
<dbReference type="PaxDb" id="537011-PREVCOP_05941"/>
<dbReference type="InterPro" id="IPR023214">
    <property type="entry name" value="HAD_sf"/>
</dbReference>
<dbReference type="InterPro" id="IPR006439">
    <property type="entry name" value="HAD-SF_hydro_IA"/>
</dbReference>
<dbReference type="GO" id="GO:0044281">
    <property type="term" value="P:small molecule metabolic process"/>
    <property type="evidence" value="ECO:0007669"/>
    <property type="project" value="UniProtKB-ARBA"/>
</dbReference>
<dbReference type="InterPro" id="IPR041492">
    <property type="entry name" value="HAD_2"/>
</dbReference>
<dbReference type="HOGENOM" id="CLU_045011_8_3_10"/>
<name>D1PFD4_9BACT</name>
<organism evidence="5 6">
    <name type="scientific">Segatella copri DSM 18205</name>
    <dbReference type="NCBI Taxonomy" id="537011"/>
    <lineage>
        <taxon>Bacteria</taxon>
        <taxon>Pseudomonadati</taxon>
        <taxon>Bacteroidota</taxon>
        <taxon>Bacteroidia</taxon>
        <taxon>Bacteroidales</taxon>
        <taxon>Prevotellaceae</taxon>
        <taxon>Segatella</taxon>
    </lineage>
</organism>
<comment type="caution">
    <text evidence="5">The sequence shown here is derived from an EMBL/GenBank/DDBJ whole genome shotgun (WGS) entry which is preliminary data.</text>
</comment>
<proteinExistence type="predicted"/>
<dbReference type="GO" id="GO:0016791">
    <property type="term" value="F:phosphatase activity"/>
    <property type="evidence" value="ECO:0007669"/>
    <property type="project" value="TreeGrafter"/>
</dbReference>
<keyword evidence="6" id="KW-1185">Reference proteome</keyword>
<dbReference type="NCBIfam" id="TIGR01549">
    <property type="entry name" value="HAD-SF-IA-v1"/>
    <property type="match status" value="1"/>
</dbReference>
<dbReference type="OrthoDB" id="9809962at2"/>
<dbReference type="AlphaFoldDB" id="D1PFD4"/>
<evidence type="ECO:0000313" key="5">
    <source>
        <dbReference type="EMBL" id="EFB34507.1"/>
    </source>
</evidence>
<keyword evidence="3" id="KW-0378">Hydrolase</keyword>
<evidence type="ECO:0000256" key="2">
    <source>
        <dbReference type="ARBA" id="ARBA00022723"/>
    </source>
</evidence>
<dbReference type="InterPro" id="IPR051400">
    <property type="entry name" value="HAD-like_hydrolase"/>
</dbReference>
<evidence type="ECO:0000256" key="3">
    <source>
        <dbReference type="ARBA" id="ARBA00022801"/>
    </source>
</evidence>
<gene>
    <name evidence="5" type="ORF">PREVCOP_05941</name>
</gene>
<dbReference type="Proteomes" id="UP000004477">
    <property type="component" value="Unassembled WGS sequence"/>
</dbReference>
<dbReference type="Pfam" id="PF13419">
    <property type="entry name" value="HAD_2"/>
    <property type="match status" value="1"/>
</dbReference>
<keyword evidence="2" id="KW-0479">Metal-binding</keyword>
<dbReference type="STRING" id="537011.PREVCOP_05941"/>
<dbReference type="RefSeq" id="WP_006848623.1">
    <property type="nucleotide sequence ID" value="NZ_CP085933.1"/>
</dbReference>
<dbReference type="GeneID" id="69850364"/>
<dbReference type="SFLD" id="SFLDG01129">
    <property type="entry name" value="C1.5:_HAD__Beta-PGM__Phosphata"/>
    <property type="match status" value="1"/>
</dbReference>
<comment type="cofactor">
    <cofactor evidence="1">
        <name>Mg(2+)</name>
        <dbReference type="ChEBI" id="CHEBI:18420"/>
    </cofactor>
</comment>
<dbReference type="EMBL" id="ACBX02000035">
    <property type="protein sequence ID" value="EFB34507.1"/>
    <property type="molecule type" value="Genomic_DNA"/>
</dbReference>
<dbReference type="PANTHER" id="PTHR46470">
    <property type="entry name" value="N-ACYLNEURAMINATE-9-PHOSPHATASE"/>
    <property type="match status" value="1"/>
</dbReference>